<evidence type="ECO:0000256" key="3">
    <source>
        <dbReference type="ARBA" id="ARBA00023163"/>
    </source>
</evidence>
<dbReference type="GO" id="GO:0006355">
    <property type="term" value="P:regulation of DNA-templated transcription"/>
    <property type="evidence" value="ECO:0007669"/>
    <property type="project" value="InterPro"/>
</dbReference>
<dbReference type="SUPFAM" id="SSF48452">
    <property type="entry name" value="TPR-like"/>
    <property type="match status" value="1"/>
</dbReference>
<evidence type="ECO:0000313" key="7">
    <source>
        <dbReference type="Proteomes" id="UP000290365"/>
    </source>
</evidence>
<dbReference type="InterPro" id="IPR027417">
    <property type="entry name" value="P-loop_NTPase"/>
</dbReference>
<dbReference type="Gene3D" id="1.10.10.10">
    <property type="entry name" value="Winged helix-like DNA-binding domain superfamily/Winged helix DNA-binding domain"/>
    <property type="match status" value="1"/>
</dbReference>
<evidence type="ECO:0000256" key="2">
    <source>
        <dbReference type="ARBA" id="ARBA00023125"/>
    </source>
</evidence>
<keyword evidence="3" id="KW-0804">Transcription</keyword>
<keyword evidence="1" id="KW-0805">Transcription regulation</keyword>
<dbReference type="PANTHER" id="PTHR44688">
    <property type="entry name" value="DNA-BINDING TRANSCRIPTIONAL ACTIVATOR DEVR_DOSR"/>
    <property type="match status" value="1"/>
</dbReference>
<dbReference type="InterPro" id="IPR041617">
    <property type="entry name" value="TPR_MalT"/>
</dbReference>
<accession>A0A4P6K1C9</accession>
<dbReference type="InterPro" id="IPR036388">
    <property type="entry name" value="WH-like_DNA-bd_sf"/>
</dbReference>
<proteinExistence type="predicted"/>
<dbReference type="PROSITE" id="PS50043">
    <property type="entry name" value="HTH_LUXR_2"/>
    <property type="match status" value="1"/>
</dbReference>
<protein>
    <recommendedName>
        <fullName evidence="5">HTH luxR-type domain-containing protein</fullName>
    </recommendedName>
</protein>
<dbReference type="InterPro" id="IPR059106">
    <property type="entry name" value="WHD_MalT"/>
</dbReference>
<dbReference type="InterPro" id="IPR011990">
    <property type="entry name" value="TPR-like_helical_dom_sf"/>
</dbReference>
<dbReference type="InterPro" id="IPR000792">
    <property type="entry name" value="Tscrpt_reg_LuxR_C"/>
</dbReference>
<sequence length="1031" mass="116300">MARTTPQLSNGMLTVRTGTKVLSIHVGSEAWWRWLENAANTTFHFSEQELSFTARHEYKSGSWYWYAYRKQHKKLRKAYLGKSRELTAERLENIAVQLMQRADQPAFARVRASDRDQDSQALAGADTTSAVERTNYPHGLPAHLQGSSLLSTKLMPPPLRAELVARPHLISQCENCTRYKLTLVCAPAGFGKSTLLRAWQISSRCSNAWLSLDSGDNDPERFWAYMLAAMQKLYPAPERELRPEAFPLLSTEAFLVEVINTLASLTHDCVLILDDYHVITNQAIHDALLFLLDHLPARFHLLIASRSDPPWPLVRLRAQGQLYEFRTADLRFSPQEMAAFLKQVMGLHLSSDELSTLDAHIEGWVAGLQLAALSMQGHKNVREVFATFTGSHRYVIDYLTGEVLQRLPEHRRNFLLQTSILERLSTELCNAITGRLDSQEMLEWLEQANLFLIPLDEERHWYRYHHLFAEFLQSRLRQEHSDLLPQLHRRAAEWYKSKGIISPTIEHALAGGDFYYAAEMMELYTEIMLQRGEVMTSQLWLQALPEEVLRTHPHLRIHQIGTLISIGQLDMAEAYLQDIEASIVALSDEHERSRRLKCEFFAARTALFAFRGELAPTLSFAQQALTYLPEGETLIYSFITISQAAAYLFSGELTKASQAFAEIASASYAQQNPYIILVSISCQSYLQIIYGQLHKAVETCQRALRLGTRPGGKVFATTGISCVYLSQVYYEWNRLEEAERYARDGIEIGKRWGYIGGLGLGYCNLAYTLRARGKVTEALALLKQAEAQAHQYSLFLITSLLASYRARLHLISGDTEAAIQWAKTCGLDSSNATFTYPHELAYVVLARVYMVMGRLSDAEQLIGRLLPAAEAGGRVHTLLECLTVQTLLQLVQGQLDQALKTLARALTLGEPEGYIRVFVDNGKPMAHLLQQAAARGISPRYIHKLLAAYAETEGKTQLHLSGLLSERELAILQSIAAGQSNQEIAREHVIALSTVKTHLNNIYTKLGVHSRTQAIVRARELDLLRQPPGLE</sequence>
<dbReference type="Pfam" id="PF17874">
    <property type="entry name" value="TPR_MalT"/>
    <property type="match status" value="1"/>
</dbReference>
<feature type="domain" description="HTH luxR-type" evidence="5">
    <location>
        <begin position="957"/>
        <end position="1022"/>
    </location>
</feature>
<dbReference type="AlphaFoldDB" id="A0A4P6K1C9"/>
<dbReference type="GO" id="GO:0003677">
    <property type="term" value="F:DNA binding"/>
    <property type="evidence" value="ECO:0007669"/>
    <property type="project" value="UniProtKB-KW"/>
</dbReference>
<dbReference type="KEGG" id="kbs:EPA93_39005"/>
<evidence type="ECO:0000256" key="1">
    <source>
        <dbReference type="ARBA" id="ARBA00023015"/>
    </source>
</evidence>
<dbReference type="PANTHER" id="PTHR44688:SF16">
    <property type="entry name" value="DNA-BINDING TRANSCRIPTIONAL ACTIVATOR DEVR_DOSR"/>
    <property type="match status" value="1"/>
</dbReference>
<dbReference type="Gene3D" id="1.25.40.10">
    <property type="entry name" value="Tetratricopeptide repeat domain"/>
    <property type="match status" value="1"/>
</dbReference>
<dbReference type="OrthoDB" id="1137593at2"/>
<evidence type="ECO:0000259" key="5">
    <source>
        <dbReference type="PROSITE" id="PS50043"/>
    </source>
</evidence>
<reference evidence="6 7" key="1">
    <citation type="submission" date="2019-01" db="EMBL/GenBank/DDBJ databases">
        <title>Ktedonosporobacter rubrisoli SCAWS-G2.</title>
        <authorList>
            <person name="Huang Y."/>
            <person name="Yan B."/>
        </authorList>
    </citation>
    <scope>NUCLEOTIDE SEQUENCE [LARGE SCALE GENOMIC DNA]</scope>
    <source>
        <strain evidence="6 7">SCAWS-G2</strain>
    </source>
</reference>
<dbReference type="Pfam" id="PF00196">
    <property type="entry name" value="GerE"/>
    <property type="match status" value="1"/>
</dbReference>
<dbReference type="EMBL" id="CP035758">
    <property type="protein sequence ID" value="QBD81643.1"/>
    <property type="molecule type" value="Genomic_DNA"/>
</dbReference>
<dbReference type="Proteomes" id="UP000290365">
    <property type="component" value="Chromosome"/>
</dbReference>
<dbReference type="PRINTS" id="PR00038">
    <property type="entry name" value="HTHLUXR"/>
</dbReference>
<name>A0A4P6K1C9_KTERU</name>
<dbReference type="SMART" id="SM00421">
    <property type="entry name" value="HTH_LUXR"/>
    <property type="match status" value="1"/>
</dbReference>
<dbReference type="CDD" id="cd06170">
    <property type="entry name" value="LuxR_C_like"/>
    <property type="match status" value="1"/>
</dbReference>
<organism evidence="6 7">
    <name type="scientific">Ktedonosporobacter rubrisoli</name>
    <dbReference type="NCBI Taxonomy" id="2509675"/>
    <lineage>
        <taxon>Bacteria</taxon>
        <taxon>Bacillati</taxon>
        <taxon>Chloroflexota</taxon>
        <taxon>Ktedonobacteria</taxon>
        <taxon>Ktedonobacterales</taxon>
        <taxon>Ktedonosporobacteraceae</taxon>
        <taxon>Ktedonosporobacter</taxon>
    </lineage>
</organism>
<keyword evidence="7" id="KW-1185">Reference proteome</keyword>
<dbReference type="SUPFAM" id="SSF52540">
    <property type="entry name" value="P-loop containing nucleoside triphosphate hydrolases"/>
    <property type="match status" value="1"/>
</dbReference>
<feature type="region of interest" description="Disordered" evidence="4">
    <location>
        <begin position="112"/>
        <end position="137"/>
    </location>
</feature>
<dbReference type="SUPFAM" id="SSF46894">
    <property type="entry name" value="C-terminal effector domain of the bipartite response regulators"/>
    <property type="match status" value="1"/>
</dbReference>
<gene>
    <name evidence="6" type="ORF">EPA93_39005</name>
</gene>
<keyword evidence="2" id="KW-0238">DNA-binding</keyword>
<dbReference type="RefSeq" id="WP_129892704.1">
    <property type="nucleotide sequence ID" value="NZ_CP035758.1"/>
</dbReference>
<evidence type="ECO:0000256" key="4">
    <source>
        <dbReference type="SAM" id="MobiDB-lite"/>
    </source>
</evidence>
<dbReference type="Pfam" id="PF25873">
    <property type="entry name" value="WHD_MalT"/>
    <property type="match status" value="1"/>
</dbReference>
<dbReference type="InterPro" id="IPR016032">
    <property type="entry name" value="Sig_transdc_resp-reg_C-effctor"/>
</dbReference>
<evidence type="ECO:0000313" key="6">
    <source>
        <dbReference type="EMBL" id="QBD81643.1"/>
    </source>
</evidence>